<dbReference type="InterPro" id="IPR019557">
    <property type="entry name" value="AminoTfrase-like_pln_mobile"/>
</dbReference>
<feature type="compositionally biased region" description="Polar residues" evidence="5">
    <location>
        <begin position="1260"/>
        <end position="1270"/>
    </location>
</feature>
<evidence type="ECO:0000256" key="2">
    <source>
        <dbReference type="ARBA" id="ARBA00022771"/>
    </source>
</evidence>
<keyword evidence="2 4" id="KW-0863">Zinc-finger</keyword>
<dbReference type="PROSITE" id="PS50966">
    <property type="entry name" value="ZF_SWIM"/>
    <property type="match status" value="1"/>
</dbReference>
<dbReference type="EMBL" id="AC021893">
    <property type="protein sequence ID" value="AAK98680.1"/>
    <property type="molecule type" value="Genomic_DNA"/>
</dbReference>
<keyword evidence="1" id="KW-0479">Metal-binding</keyword>
<organism evidence="7 8">
    <name type="scientific">Oryza sativa subsp. japonica</name>
    <name type="common">Rice</name>
    <dbReference type="NCBI Taxonomy" id="39947"/>
    <lineage>
        <taxon>Eukaryota</taxon>
        <taxon>Viridiplantae</taxon>
        <taxon>Streptophyta</taxon>
        <taxon>Embryophyta</taxon>
        <taxon>Tracheophyta</taxon>
        <taxon>Spermatophyta</taxon>
        <taxon>Magnoliopsida</taxon>
        <taxon>Liliopsida</taxon>
        <taxon>Poales</taxon>
        <taxon>Poaceae</taxon>
        <taxon>BOP clade</taxon>
        <taxon>Oryzoideae</taxon>
        <taxon>Oryzeae</taxon>
        <taxon>Oryzinae</taxon>
        <taxon>Oryza</taxon>
        <taxon>Oryza sativa</taxon>
    </lineage>
</organism>
<evidence type="ECO:0000256" key="3">
    <source>
        <dbReference type="ARBA" id="ARBA00022833"/>
    </source>
</evidence>
<evidence type="ECO:0000259" key="6">
    <source>
        <dbReference type="PROSITE" id="PS50966"/>
    </source>
</evidence>
<feature type="region of interest" description="Disordered" evidence="5">
    <location>
        <begin position="1168"/>
        <end position="1270"/>
    </location>
</feature>
<keyword evidence="3" id="KW-0862">Zinc</keyword>
<evidence type="ECO:0000313" key="8">
    <source>
        <dbReference type="Proteomes" id="UP000000763"/>
    </source>
</evidence>
<feature type="compositionally biased region" description="Acidic residues" evidence="5">
    <location>
        <begin position="1196"/>
        <end position="1228"/>
    </location>
</feature>
<reference evidence="8" key="1">
    <citation type="journal article" date="2005" name="Nature">
        <title>The map-based sequence of the rice genome.</title>
        <authorList>
            <consortium name="International rice genome sequencing project (IRGSP)"/>
            <person name="Matsumoto T."/>
            <person name="Wu J."/>
            <person name="Kanamori H."/>
            <person name="Katayose Y."/>
            <person name="Fujisawa M."/>
            <person name="Namiki N."/>
            <person name="Mizuno H."/>
            <person name="Yamamoto K."/>
            <person name="Antonio B.A."/>
            <person name="Baba T."/>
            <person name="Sakata K."/>
            <person name="Nagamura Y."/>
            <person name="Aoki H."/>
            <person name="Arikawa K."/>
            <person name="Arita K."/>
            <person name="Bito T."/>
            <person name="Chiden Y."/>
            <person name="Fujitsuka N."/>
            <person name="Fukunaka R."/>
            <person name="Hamada M."/>
            <person name="Harada C."/>
            <person name="Hayashi A."/>
            <person name="Hijishita S."/>
            <person name="Honda M."/>
            <person name="Hosokawa S."/>
            <person name="Ichikawa Y."/>
            <person name="Idonuma A."/>
            <person name="Iijima M."/>
            <person name="Ikeda M."/>
            <person name="Ikeno M."/>
            <person name="Ito K."/>
            <person name="Ito S."/>
            <person name="Ito T."/>
            <person name="Ito Y."/>
            <person name="Ito Y."/>
            <person name="Iwabuchi A."/>
            <person name="Kamiya K."/>
            <person name="Karasawa W."/>
            <person name="Kurita K."/>
            <person name="Katagiri S."/>
            <person name="Kikuta A."/>
            <person name="Kobayashi H."/>
            <person name="Kobayashi N."/>
            <person name="Machita K."/>
            <person name="Maehara T."/>
            <person name="Masukawa M."/>
            <person name="Mizubayashi T."/>
            <person name="Mukai Y."/>
            <person name="Nagasaki H."/>
            <person name="Nagata Y."/>
            <person name="Naito S."/>
            <person name="Nakashima M."/>
            <person name="Nakama Y."/>
            <person name="Nakamichi Y."/>
            <person name="Nakamura M."/>
            <person name="Meguro A."/>
            <person name="Negishi M."/>
            <person name="Ohta I."/>
            <person name="Ohta T."/>
            <person name="Okamoto M."/>
            <person name="Ono N."/>
            <person name="Saji S."/>
            <person name="Sakaguchi M."/>
            <person name="Sakai K."/>
            <person name="Shibata M."/>
            <person name="Shimokawa T."/>
            <person name="Song J."/>
            <person name="Takazaki Y."/>
            <person name="Terasawa K."/>
            <person name="Tsugane M."/>
            <person name="Tsuji K."/>
            <person name="Ueda S."/>
            <person name="Waki K."/>
            <person name="Yamagata H."/>
            <person name="Yamamoto M."/>
            <person name="Yamamoto S."/>
            <person name="Yamane H."/>
            <person name="Yoshiki S."/>
            <person name="Yoshihara R."/>
            <person name="Yukawa K."/>
            <person name="Zhong H."/>
            <person name="Yano M."/>
            <person name="Yuan Q."/>
            <person name="Ouyang S."/>
            <person name="Liu J."/>
            <person name="Jones K.M."/>
            <person name="Gansberger K."/>
            <person name="Moffat K."/>
            <person name="Hill J."/>
            <person name="Bera J."/>
            <person name="Fadrosh D."/>
            <person name="Jin S."/>
            <person name="Johri S."/>
            <person name="Kim M."/>
            <person name="Overton L."/>
            <person name="Reardon M."/>
            <person name="Tsitrin T."/>
            <person name="Vuong H."/>
            <person name="Weaver B."/>
            <person name="Ciecko A."/>
            <person name="Tallon L."/>
            <person name="Jackson J."/>
            <person name="Pai G."/>
            <person name="Aken S.V."/>
            <person name="Utterback T."/>
            <person name="Reidmuller S."/>
            <person name="Feldblyum T."/>
            <person name="Hsiao J."/>
            <person name="Zismann V."/>
            <person name="Iobst S."/>
            <person name="de Vazeille A.R."/>
            <person name="Buell C.R."/>
            <person name="Ying K."/>
            <person name="Li Y."/>
            <person name="Lu T."/>
            <person name="Huang Y."/>
            <person name="Zhao Q."/>
            <person name="Feng Q."/>
            <person name="Zhang L."/>
            <person name="Zhu J."/>
            <person name="Weng Q."/>
            <person name="Mu J."/>
            <person name="Lu Y."/>
            <person name="Fan D."/>
            <person name="Liu Y."/>
            <person name="Guan J."/>
            <person name="Zhang Y."/>
            <person name="Yu S."/>
            <person name="Liu X."/>
            <person name="Zhang Y."/>
            <person name="Hong G."/>
            <person name="Han B."/>
            <person name="Choisne N."/>
            <person name="Demange N."/>
            <person name="Orjeda G."/>
            <person name="Samain S."/>
            <person name="Cattolico L."/>
            <person name="Pelletier E."/>
            <person name="Couloux A."/>
            <person name="Segurens B."/>
            <person name="Wincker P."/>
            <person name="D'Hont A."/>
            <person name="Scarpelli C."/>
            <person name="Weissenbach J."/>
            <person name="Salanoubat M."/>
            <person name="Quetier F."/>
            <person name="Yu Y."/>
            <person name="Kim H.R."/>
            <person name="Rambo T."/>
            <person name="Currie J."/>
            <person name="Collura K."/>
            <person name="Luo M."/>
            <person name="Yang T."/>
            <person name="Ammiraju J.S.S."/>
            <person name="Engler F."/>
            <person name="Soderlund C."/>
            <person name="Wing R.A."/>
            <person name="Palmer L.E."/>
            <person name="de la Bastide M."/>
            <person name="Spiegel L."/>
            <person name="Nascimento L."/>
            <person name="Zutavern T."/>
            <person name="O'Shaughnessy A."/>
            <person name="Dike S."/>
            <person name="Dedhia N."/>
            <person name="Preston R."/>
            <person name="Balija V."/>
            <person name="McCombie W.R."/>
            <person name="Chow T."/>
            <person name="Chen H."/>
            <person name="Chung M."/>
            <person name="Chen C."/>
            <person name="Shaw J."/>
            <person name="Wu H."/>
            <person name="Hsiao K."/>
            <person name="Chao Y."/>
            <person name="Chu M."/>
            <person name="Cheng C."/>
            <person name="Hour A."/>
            <person name="Lee P."/>
            <person name="Lin S."/>
            <person name="Lin Y."/>
            <person name="Liou J."/>
            <person name="Liu S."/>
            <person name="Hsing Y."/>
            <person name="Raghuvanshi S."/>
            <person name="Mohanty A."/>
            <person name="Bharti A.K."/>
            <person name="Gaur A."/>
            <person name="Gupta V."/>
            <person name="Kumar D."/>
            <person name="Ravi V."/>
            <person name="Vij S."/>
            <person name="Kapur A."/>
            <person name="Khurana P."/>
            <person name="Khurana P."/>
            <person name="Khurana J.P."/>
            <person name="Tyagi A.K."/>
            <person name="Gaikwad K."/>
            <person name="Singh A."/>
            <person name="Dalal V."/>
            <person name="Srivastava S."/>
            <person name="Dixit A."/>
            <person name="Pal A.K."/>
            <person name="Ghazi I.A."/>
            <person name="Yadav M."/>
            <person name="Pandit A."/>
            <person name="Bhargava A."/>
            <person name="Sureshbabu K."/>
            <person name="Batra K."/>
            <person name="Sharma T.R."/>
            <person name="Mohapatra T."/>
            <person name="Singh N.K."/>
            <person name="Messing J."/>
            <person name="Nelson A.B."/>
            <person name="Fuks G."/>
            <person name="Kavchok S."/>
            <person name="Keizer G."/>
            <person name="Linton E."/>
            <person name="Llaca V."/>
            <person name="Song R."/>
            <person name="Tanyolac B."/>
            <person name="Young S."/>
            <person name="Ho-Il K."/>
            <person name="Hahn J.H."/>
            <person name="Sangsakoo G."/>
            <person name="Vanavichit A."/>
            <person name="de Mattos Luiz.A.T."/>
            <person name="Zimmer P.D."/>
            <person name="Malone G."/>
            <person name="Dellagostin O."/>
            <person name="de Oliveira A.C."/>
            <person name="Bevan M."/>
            <person name="Bancroft I."/>
            <person name="Minx P."/>
            <person name="Cordum H."/>
            <person name="Wilson R."/>
            <person name="Cheng Z."/>
            <person name="Jin W."/>
            <person name="Jiang J."/>
            <person name="Leong S.A."/>
            <person name="Iwama H."/>
            <person name="Gojobori T."/>
            <person name="Itoh T."/>
            <person name="Niimura Y."/>
            <person name="Fujii Y."/>
            <person name="Habara T."/>
            <person name="Sakai H."/>
            <person name="Sato Y."/>
            <person name="Wilson G."/>
            <person name="Kumar K."/>
            <person name="McCouch S."/>
            <person name="Juretic N."/>
            <person name="Hoen D."/>
            <person name="Wright S."/>
            <person name="Bruskiewich R."/>
            <person name="Bureau T."/>
            <person name="Miyao A."/>
            <person name="Hirochika H."/>
            <person name="Nishikawa T."/>
            <person name="Kadowaki K."/>
            <person name="Sugiura M."/>
            <person name="Burr B."/>
            <person name="Sasaki T."/>
        </authorList>
    </citation>
    <scope>NUCLEOTIDE SEQUENCE [LARGE SCALE GENOMIC DNA]</scope>
    <source>
        <strain evidence="8">cv. Nipponbare</strain>
    </source>
</reference>
<dbReference type="Pfam" id="PF10536">
    <property type="entry name" value="PMD"/>
    <property type="match status" value="2"/>
</dbReference>
<dbReference type="GO" id="GO:0010073">
    <property type="term" value="P:meristem maintenance"/>
    <property type="evidence" value="ECO:0007669"/>
    <property type="project" value="InterPro"/>
</dbReference>
<gene>
    <name evidence="7" type="primary">OSJNBa0060A14.14</name>
</gene>
<feature type="domain" description="SWIM-type" evidence="6">
    <location>
        <begin position="683"/>
        <end position="715"/>
    </location>
</feature>
<feature type="compositionally biased region" description="Low complexity" evidence="5">
    <location>
        <begin position="1229"/>
        <end position="1248"/>
    </location>
</feature>
<dbReference type="Proteomes" id="UP000000763">
    <property type="component" value="Chromosome 10"/>
</dbReference>
<feature type="compositionally biased region" description="Polar residues" evidence="5">
    <location>
        <begin position="1181"/>
        <end position="1192"/>
    </location>
</feature>
<protein>
    <submittedName>
        <fullName evidence="7">Transposable element</fullName>
    </submittedName>
</protein>
<dbReference type="Pfam" id="PF03108">
    <property type="entry name" value="DBD_Tnp_Mut"/>
    <property type="match status" value="1"/>
</dbReference>
<evidence type="ECO:0000256" key="4">
    <source>
        <dbReference type="PROSITE-ProRule" id="PRU00325"/>
    </source>
</evidence>
<evidence type="ECO:0000256" key="5">
    <source>
        <dbReference type="SAM" id="MobiDB-lite"/>
    </source>
</evidence>
<dbReference type="GO" id="GO:0008270">
    <property type="term" value="F:zinc ion binding"/>
    <property type="evidence" value="ECO:0007669"/>
    <property type="project" value="UniProtKB-KW"/>
</dbReference>
<reference evidence="8" key="2">
    <citation type="journal article" date="2008" name="Nucleic Acids Res.">
        <title>The rice annotation project database (RAP-DB): 2008 update.</title>
        <authorList>
            <consortium name="The rice annotation project (RAP)"/>
        </authorList>
    </citation>
    <scope>GENOME REANNOTATION</scope>
    <source>
        <strain evidence="8">cv. Nipponbare</strain>
    </source>
</reference>
<accession>A0A5S6RCW7</accession>
<dbReference type="InterPro" id="IPR044824">
    <property type="entry name" value="MAIN-like"/>
</dbReference>
<proteinExistence type="predicted"/>
<dbReference type="InterPro" id="IPR006564">
    <property type="entry name" value="Znf_PMZ"/>
</dbReference>
<dbReference type="InterPro" id="IPR007527">
    <property type="entry name" value="Znf_SWIM"/>
</dbReference>
<dbReference type="PANTHER" id="PTHR46033:SF8">
    <property type="entry name" value="PROTEIN MAINTENANCE OF MERISTEMS-LIKE"/>
    <property type="match status" value="1"/>
</dbReference>
<evidence type="ECO:0000256" key="1">
    <source>
        <dbReference type="ARBA" id="ARBA00022723"/>
    </source>
</evidence>
<dbReference type="InterPro" id="IPR004332">
    <property type="entry name" value="Transposase_MuDR"/>
</dbReference>
<dbReference type="AlphaFoldDB" id="A0A5S6RCW7"/>
<dbReference type="PANTHER" id="PTHR46033">
    <property type="entry name" value="PROTEIN MAIN-LIKE 2"/>
    <property type="match status" value="1"/>
</dbReference>
<name>A0A5S6RCW7_ORYSJ</name>
<dbReference type="SMART" id="SM00575">
    <property type="entry name" value="ZnF_PMZ"/>
    <property type="match status" value="1"/>
</dbReference>
<evidence type="ECO:0000313" key="7">
    <source>
        <dbReference type="EMBL" id="AAK98680.1"/>
    </source>
</evidence>
<sequence>MSAPTDLALCFGTSAPSGLALRDDSFDLNRTLFYDEPNYEAFDDEGAMKSQSVKSLTVEEVIESQGMGVDVNMQKKEAVDANEGRSQESEKVEINVELQKEEAVEANKASRLESEGVEVNVELQKEEAIEVNEARSQAVPIVGNHVDDDNEVADGSMGGGGEERTTDAQLASLVRFCFRDKIYTRRECEETLLMNGLSVDLLHEHSEEYDNTHEEEGYEVEYAVDSDDDHPVAKMSQEEREVFEKLVGRNPEVVQFEDVSNSELAVVDGGVTYNGIIDAMGEEPKKGLEFKSLELLQIWLQSYSISVHRPFHVKHSNTSKKYTVACIEESCEWQVRARKTKDGRWRVTGVGKEHTCCSTEASGKHLQLTSKFIGNRLQPFVRAEPTLTPATIVEAVEAIWHYRPSYGKAWRAKQVAMKNIWGDWDEAYVRLPTLLNAIKAKNPTMHYVVEPHPERSRPVDGVMRRVFGRAAWIFGQCVEAFNHMRPVIAIDGTFLTEKFQGTLLTAIGSDAGLQLVPLAFALMKDLERICQINEKSEFEKEVKHLIDFLEPRPKKWLLDIMPQRHKWARSCDPGGRRFGFMTSNMVESFNNVLRGIRRLPVTAIVAYTFSKCNTWFVDRHKFVTDALHKHERWPKRIKKELDIQKARTLGQRTTCFDFPTAKYEVTEQGGVTEGGVQWGGRHYTVVATANTCTCQYPELHHMPCSHMFTVCRLRRMDAEAPPRICFEASNIALQRTYSPRFEPYLDPTQWPSYDGEVFVPDLSKMIVTPGRRRTKRFINDMDRGYKGIGLCRSQKPNDGNSERVVPNRMAHALALEPQYEERHRARGIAEGGGLKPLQIRGHLAGDMPFDNRYIPRLRAAKLLPFITMAQRPMPVYNGPALTALVDRWRPETHTFHLPCGELTVTLEDVAMNLALPIQGRAVTGDTSSGNWRLTVANYLGVEPPEAPAGHRLTKTSGVVWQPYEHIGIDINAMCYIPEDMKFLRCPLICFYAVEWQLIHRVLRQFGLRHPIPEPFPTGLDLHKLDRRKNKKITDWHAHHLHLIERWDNTTANVLPHGVEHNKTYFDEYLAWLMRNYRLFLRPAWTLADIATDPEDVEEMNEYDTHTRAGATVEYGPVHDRVARELMRSVNDAGVALGTPAGSENEVGILRSALQRLKQQSRMLAARLGCRSTDAVDPQPRLTRTQAGETSQQRAEEEGEEEHDEGEEEHEEGEEGDGQSDEEEEEQPEETGSSQLAGAPQPSQPSQGRPQRKRAPVDRYTPSTSGRRGRH</sequence>